<evidence type="ECO:0000313" key="3">
    <source>
        <dbReference type="Proteomes" id="UP000468388"/>
    </source>
</evidence>
<sequence>MKTMWISALIVCIFAIITPAQQSFAQAPMQNIEGNVNAIMSKLNTALTFTDVQKTKLPEVITAFLNQRSLILPLAGSNPKTYDTKLNSMHNGFYRKLKSILTADQYARFLTLKPADNDTTNVLSQLYY</sequence>
<keyword evidence="3" id="KW-1185">Reference proteome</keyword>
<proteinExistence type="predicted"/>
<feature type="signal peptide" evidence="1">
    <location>
        <begin position="1"/>
        <end position="25"/>
    </location>
</feature>
<feature type="chain" id="PRO_5026985522" evidence="1">
    <location>
        <begin position="26"/>
        <end position="128"/>
    </location>
</feature>
<organism evidence="2 3">
    <name type="scientific">Chitinophaga oryziterrae</name>
    <dbReference type="NCBI Taxonomy" id="1031224"/>
    <lineage>
        <taxon>Bacteria</taxon>
        <taxon>Pseudomonadati</taxon>
        <taxon>Bacteroidota</taxon>
        <taxon>Chitinophagia</taxon>
        <taxon>Chitinophagales</taxon>
        <taxon>Chitinophagaceae</taxon>
        <taxon>Chitinophaga</taxon>
    </lineage>
</organism>
<accession>A0A6N8J4P8</accession>
<keyword evidence="1" id="KW-0732">Signal</keyword>
<evidence type="ECO:0000256" key="1">
    <source>
        <dbReference type="SAM" id="SignalP"/>
    </source>
</evidence>
<gene>
    <name evidence="2" type="ORF">GO495_01505</name>
</gene>
<dbReference type="RefSeq" id="WP_157297939.1">
    <property type="nucleotide sequence ID" value="NZ_BAAAZB010000005.1"/>
</dbReference>
<dbReference type="AlphaFoldDB" id="A0A6N8J4P8"/>
<evidence type="ECO:0000313" key="2">
    <source>
        <dbReference type="EMBL" id="MVT39246.1"/>
    </source>
</evidence>
<comment type="caution">
    <text evidence="2">The sequence shown here is derived from an EMBL/GenBank/DDBJ whole genome shotgun (WGS) entry which is preliminary data.</text>
</comment>
<reference evidence="2 3" key="1">
    <citation type="submission" date="2019-12" db="EMBL/GenBank/DDBJ databases">
        <title>The draft genomic sequence of strain Chitinophaga oryziterrae JCM 16595.</title>
        <authorList>
            <person name="Zhang X."/>
        </authorList>
    </citation>
    <scope>NUCLEOTIDE SEQUENCE [LARGE SCALE GENOMIC DNA]</scope>
    <source>
        <strain evidence="2 3">JCM 16595</strain>
    </source>
</reference>
<dbReference type="EMBL" id="WRXO01000001">
    <property type="protein sequence ID" value="MVT39246.1"/>
    <property type="molecule type" value="Genomic_DNA"/>
</dbReference>
<name>A0A6N8J4P8_9BACT</name>
<dbReference type="Proteomes" id="UP000468388">
    <property type="component" value="Unassembled WGS sequence"/>
</dbReference>
<protein>
    <submittedName>
        <fullName evidence="2">Uncharacterized protein</fullName>
    </submittedName>
</protein>
<dbReference type="OrthoDB" id="673101at2"/>